<comment type="caution">
    <text evidence="2">The sequence shown here is derived from an EMBL/GenBank/DDBJ whole genome shotgun (WGS) entry which is preliminary data.</text>
</comment>
<dbReference type="AlphaFoldDB" id="A0A1V6TZU5"/>
<dbReference type="PANTHER" id="PTHR43591:SF10">
    <property type="entry name" value="ABC TRANSMEMBRANE TYPE-1 DOMAIN-CONTAINING PROTEIN-RELATED"/>
    <property type="match status" value="1"/>
</dbReference>
<dbReference type="SUPFAM" id="SSF53335">
    <property type="entry name" value="S-adenosyl-L-methionine-dependent methyltransferases"/>
    <property type="match status" value="1"/>
</dbReference>
<dbReference type="Gene3D" id="3.40.50.150">
    <property type="entry name" value="Vaccinia Virus protein VP39"/>
    <property type="match status" value="1"/>
</dbReference>
<dbReference type="CDD" id="cd02440">
    <property type="entry name" value="AdoMet_MTases"/>
    <property type="match status" value="1"/>
</dbReference>
<evidence type="ECO:0000256" key="1">
    <source>
        <dbReference type="SAM" id="MobiDB-lite"/>
    </source>
</evidence>
<dbReference type="PANTHER" id="PTHR43591">
    <property type="entry name" value="METHYLTRANSFERASE"/>
    <property type="match status" value="1"/>
</dbReference>
<feature type="region of interest" description="Disordered" evidence="1">
    <location>
        <begin position="387"/>
        <end position="436"/>
    </location>
</feature>
<evidence type="ECO:0000313" key="2">
    <source>
        <dbReference type="EMBL" id="OQE31857.1"/>
    </source>
</evidence>
<protein>
    <recommendedName>
        <fullName evidence="4">Methyltransferase domain-containing protein</fullName>
    </recommendedName>
</protein>
<proteinExistence type="predicted"/>
<dbReference type="EMBL" id="MLKD01000001">
    <property type="protein sequence ID" value="OQE31857.1"/>
    <property type="molecule type" value="Genomic_DNA"/>
</dbReference>
<dbReference type="InterPro" id="IPR029063">
    <property type="entry name" value="SAM-dependent_MTases_sf"/>
</dbReference>
<sequence>MEDTYIQPADPRDTSDSEESSDGEASIKSTRSCSSYNLEPILENGRRYCDEIYFMPNDEAELTRLNILHQIYLILLDGNLTSIPLNPKFSQRILDIGTGPGDWAIEMSAEYPNAKIIASDIGVFDSGLGHLELPNVDFQLADAQSEWTYHQPFDLVHIRGLSGAFRDWSYIYQQAFTHLRPGGYIEIADADPAADTITSIDEINFDSINISDPVNTTTNNTTNKSDGECLETSTQTTLQKYTTALRNAAKEAGYPRDLAHLNTTALSAAGFVDIRVQERSVPIGLWPEDIHEKTLGKMTLIALLEGLEAYALRPLTASGKWNVDEARGLCEMVREEVLNNEKGGLRGIVRVVTARKPVSFAQKRKDVLARARARVRNFRGDDGEDFEWDFEKCDDGGGGGGDEAQDGSGQGIEIEIDEGDQGEDEDEGEEKGKGHS</sequence>
<feature type="compositionally biased region" description="Acidic residues" evidence="1">
    <location>
        <begin position="414"/>
        <end position="429"/>
    </location>
</feature>
<dbReference type="STRING" id="303698.A0A1V6TZU5"/>
<feature type="region of interest" description="Disordered" evidence="1">
    <location>
        <begin position="1"/>
        <end position="29"/>
    </location>
</feature>
<dbReference type="Pfam" id="PF13489">
    <property type="entry name" value="Methyltransf_23"/>
    <property type="match status" value="1"/>
</dbReference>
<organism evidence="2 3">
    <name type="scientific">Penicillium steckii</name>
    <dbReference type="NCBI Taxonomy" id="303698"/>
    <lineage>
        <taxon>Eukaryota</taxon>
        <taxon>Fungi</taxon>
        <taxon>Dikarya</taxon>
        <taxon>Ascomycota</taxon>
        <taxon>Pezizomycotina</taxon>
        <taxon>Eurotiomycetes</taxon>
        <taxon>Eurotiomycetidae</taxon>
        <taxon>Eurotiales</taxon>
        <taxon>Aspergillaceae</taxon>
        <taxon>Penicillium</taxon>
    </lineage>
</organism>
<accession>A0A1V6TZU5</accession>
<evidence type="ECO:0008006" key="4">
    <source>
        <dbReference type="Google" id="ProtNLM"/>
    </source>
</evidence>
<reference evidence="3" key="1">
    <citation type="journal article" date="2017" name="Nat. Microbiol.">
        <title>Global analysis of biosynthetic gene clusters reveals vast potential of secondary metabolite production in Penicillium species.</title>
        <authorList>
            <person name="Nielsen J.C."/>
            <person name="Grijseels S."/>
            <person name="Prigent S."/>
            <person name="Ji B."/>
            <person name="Dainat J."/>
            <person name="Nielsen K.F."/>
            <person name="Frisvad J.C."/>
            <person name="Workman M."/>
            <person name="Nielsen J."/>
        </authorList>
    </citation>
    <scope>NUCLEOTIDE SEQUENCE [LARGE SCALE GENOMIC DNA]</scope>
    <source>
        <strain evidence="3">IBT 24891</strain>
    </source>
</reference>
<keyword evidence="3" id="KW-1185">Reference proteome</keyword>
<evidence type="ECO:0000313" key="3">
    <source>
        <dbReference type="Proteomes" id="UP000191285"/>
    </source>
</evidence>
<dbReference type="Proteomes" id="UP000191285">
    <property type="component" value="Unassembled WGS sequence"/>
</dbReference>
<name>A0A1V6TZU5_9EURO</name>
<gene>
    <name evidence="2" type="ORF">PENSTE_c001G05037</name>
</gene>
<dbReference type="OrthoDB" id="2013972at2759"/>
<dbReference type="GO" id="GO:0008168">
    <property type="term" value="F:methyltransferase activity"/>
    <property type="evidence" value="ECO:0007669"/>
    <property type="project" value="TreeGrafter"/>
</dbReference>